<evidence type="ECO:0000313" key="2">
    <source>
        <dbReference type="EMBL" id="CAB4135210.1"/>
    </source>
</evidence>
<dbReference type="EMBL" id="LR796249">
    <property type="protein sequence ID" value="CAB4131255.1"/>
    <property type="molecule type" value="Genomic_DNA"/>
</dbReference>
<protein>
    <submittedName>
        <fullName evidence="1">Uncharacterized protein</fullName>
    </submittedName>
</protein>
<proteinExistence type="predicted"/>
<reference evidence="1" key="1">
    <citation type="submission" date="2020-04" db="EMBL/GenBank/DDBJ databases">
        <authorList>
            <person name="Chiriac C."/>
            <person name="Salcher M."/>
            <person name="Ghai R."/>
            <person name="Kavagutti S V."/>
        </authorList>
    </citation>
    <scope>NUCLEOTIDE SEQUENCE</scope>
</reference>
<sequence>MDAIILEYSRKPMTTNYVATIRGGQVDGATKSIDCSDTLQELSATTMEHILEALQKCMLAHPDAKVFMMQTPFQEKAIRMLPMHELDGTIKDLIRDRLPEAIQVFSPIQM</sequence>
<dbReference type="EMBL" id="LR796294">
    <property type="protein sequence ID" value="CAB4135210.1"/>
    <property type="molecule type" value="Genomic_DNA"/>
</dbReference>
<gene>
    <name evidence="1" type="ORF">UFOVP127_60</name>
    <name evidence="2" type="ORF">UFOVP276_166</name>
</gene>
<accession>A0A6J5LB31</accession>
<organism evidence="1">
    <name type="scientific">uncultured Caudovirales phage</name>
    <dbReference type="NCBI Taxonomy" id="2100421"/>
    <lineage>
        <taxon>Viruses</taxon>
        <taxon>Duplodnaviria</taxon>
        <taxon>Heunggongvirae</taxon>
        <taxon>Uroviricota</taxon>
        <taxon>Caudoviricetes</taxon>
        <taxon>Peduoviridae</taxon>
        <taxon>Maltschvirus</taxon>
        <taxon>Maltschvirus maltsch</taxon>
    </lineage>
</organism>
<name>A0A6J5LB31_9CAUD</name>
<evidence type="ECO:0000313" key="1">
    <source>
        <dbReference type="EMBL" id="CAB4131255.1"/>
    </source>
</evidence>